<comment type="subcellular location">
    <subcellularLocation>
        <location evidence="1">Membrane</location>
        <topology evidence="1">Multi-pass membrane protein</topology>
    </subcellularLocation>
</comment>
<evidence type="ECO:0000256" key="9">
    <source>
        <dbReference type="ARBA" id="ARBA00023224"/>
    </source>
</evidence>
<feature type="transmembrane region" description="Helical" evidence="10">
    <location>
        <begin position="365"/>
        <end position="383"/>
    </location>
</feature>
<evidence type="ECO:0000313" key="11">
    <source>
        <dbReference type="EMBL" id="KAF5385781.1"/>
    </source>
</evidence>
<evidence type="ECO:0000256" key="7">
    <source>
        <dbReference type="ARBA" id="ARBA00023136"/>
    </source>
</evidence>
<dbReference type="GO" id="GO:0004934">
    <property type="term" value="F:mating-type alpha-factor pheromone receptor activity"/>
    <property type="evidence" value="ECO:0007669"/>
    <property type="project" value="InterPro"/>
</dbReference>
<keyword evidence="8" id="KW-0675">Receptor</keyword>
<comment type="caution">
    <text evidence="11">The sequence shown here is derived from an EMBL/GenBank/DDBJ whole genome shotgun (WGS) entry which is preliminary data.</text>
</comment>
<evidence type="ECO:0000256" key="1">
    <source>
        <dbReference type="ARBA" id="ARBA00004141"/>
    </source>
</evidence>
<keyword evidence="12" id="KW-1185">Reference proteome</keyword>
<feature type="transmembrane region" description="Helical" evidence="10">
    <location>
        <begin position="129"/>
        <end position="147"/>
    </location>
</feature>
<reference evidence="11 12" key="1">
    <citation type="journal article" date="2020" name="ISME J.">
        <title>Uncovering the hidden diversity of litter-decomposition mechanisms in mushroom-forming fungi.</title>
        <authorList>
            <person name="Floudas D."/>
            <person name="Bentzer J."/>
            <person name="Ahren D."/>
            <person name="Johansson T."/>
            <person name="Persson P."/>
            <person name="Tunlid A."/>
        </authorList>
    </citation>
    <scope>NUCLEOTIDE SEQUENCE [LARGE SCALE GENOMIC DNA]</scope>
    <source>
        <strain evidence="11 12">CBS 661.87</strain>
    </source>
</reference>
<keyword evidence="5 10" id="KW-1133">Transmembrane helix</keyword>
<evidence type="ECO:0000256" key="10">
    <source>
        <dbReference type="SAM" id="Phobius"/>
    </source>
</evidence>
<evidence type="ECO:0000256" key="4">
    <source>
        <dbReference type="ARBA" id="ARBA00022692"/>
    </source>
</evidence>
<dbReference type="GO" id="GO:0005886">
    <property type="term" value="C:plasma membrane"/>
    <property type="evidence" value="ECO:0007669"/>
    <property type="project" value="TreeGrafter"/>
</dbReference>
<evidence type="ECO:0000313" key="12">
    <source>
        <dbReference type="Proteomes" id="UP000565441"/>
    </source>
</evidence>
<dbReference type="Proteomes" id="UP000565441">
    <property type="component" value="Unassembled WGS sequence"/>
</dbReference>
<keyword evidence="4 10" id="KW-0812">Transmembrane</keyword>
<dbReference type="PRINTS" id="PR00899">
    <property type="entry name" value="GPCRSTE3"/>
</dbReference>
<feature type="transmembrane region" description="Helical" evidence="10">
    <location>
        <begin position="248"/>
        <end position="271"/>
    </location>
</feature>
<sequence>MPTISSFYILPRIQGLMTGNVTRFVYIVTHPNLFPVHPPQTHRPPSKVALSDEHQAALLFLPGLRALITISAEFLKTNILYEASGLSICTRLLIMSAITTIFSVVSFITFILVAIPFSWHLEAWNTGTCLYMAWSSLGCLNLFINSVVWRENMANVAPVWCDISTKFIFGVTVALPAASLCINRRLYQIASIQAVTMTRADKRKGVLVDLSIGVGLPVLFMILHYIVQGHRFDIFEDYGCMPFSYNTPITYVIVHGPILTLGIVSAVYASLSIIKLKRRKVELQTLLSSHPSLNASRYLRLMCLASTEIALSVPLALVAIVISSQGDVQPWISWEDVHFGFSWVERYPAVVWRATSTSNLGLERTRWGTVVCGLIFFAFFGFAEEAMDHYRFAYRAVGRWLGVRTWPVENLDGGYAGSMQFQDVGEFLWETTTAIGMRVNRAP</sequence>
<dbReference type="InterPro" id="IPR000481">
    <property type="entry name" value="GPCR_Pheromne_B_alpha_rcpt"/>
</dbReference>
<dbReference type="PANTHER" id="PTHR28097">
    <property type="entry name" value="PHEROMONE A FACTOR RECEPTOR"/>
    <property type="match status" value="1"/>
</dbReference>
<dbReference type="AlphaFoldDB" id="A0A8H5HMF6"/>
<feature type="transmembrane region" description="Helical" evidence="10">
    <location>
        <begin position="206"/>
        <end position="228"/>
    </location>
</feature>
<evidence type="ECO:0000256" key="3">
    <source>
        <dbReference type="ARBA" id="ARBA00022507"/>
    </source>
</evidence>
<feature type="transmembrane region" description="Helical" evidence="10">
    <location>
        <begin position="298"/>
        <end position="322"/>
    </location>
</feature>
<keyword evidence="9" id="KW-0807">Transducer</keyword>
<evidence type="ECO:0008006" key="13">
    <source>
        <dbReference type="Google" id="ProtNLM"/>
    </source>
</evidence>
<keyword evidence="6" id="KW-0297">G-protein coupled receptor</keyword>
<proteinExistence type="inferred from homology"/>
<dbReference type="OrthoDB" id="2874149at2759"/>
<evidence type="ECO:0000256" key="2">
    <source>
        <dbReference type="ARBA" id="ARBA00011085"/>
    </source>
</evidence>
<dbReference type="CDD" id="cd14966">
    <property type="entry name" value="7tmD_STE3"/>
    <property type="match status" value="1"/>
</dbReference>
<dbReference type="GO" id="GO:0000750">
    <property type="term" value="P:pheromone-dependent signal transduction involved in conjugation with cellular fusion"/>
    <property type="evidence" value="ECO:0007669"/>
    <property type="project" value="TreeGrafter"/>
</dbReference>
<accession>A0A8H5HMF6</accession>
<evidence type="ECO:0000256" key="8">
    <source>
        <dbReference type="ARBA" id="ARBA00023170"/>
    </source>
</evidence>
<dbReference type="PANTHER" id="PTHR28097:SF1">
    <property type="entry name" value="PHEROMONE A FACTOR RECEPTOR"/>
    <property type="match status" value="1"/>
</dbReference>
<gene>
    <name evidence="11" type="ORF">D9615_002418</name>
</gene>
<keyword evidence="3" id="KW-0589">Pheromone response</keyword>
<dbReference type="PRINTS" id="PR00901">
    <property type="entry name" value="PHEROMONEBAR"/>
</dbReference>
<dbReference type="InterPro" id="IPR001499">
    <property type="entry name" value="GPCR_STE3"/>
</dbReference>
<organism evidence="11 12">
    <name type="scientific">Tricholomella constricta</name>
    <dbReference type="NCBI Taxonomy" id="117010"/>
    <lineage>
        <taxon>Eukaryota</taxon>
        <taxon>Fungi</taxon>
        <taxon>Dikarya</taxon>
        <taxon>Basidiomycota</taxon>
        <taxon>Agaricomycotina</taxon>
        <taxon>Agaricomycetes</taxon>
        <taxon>Agaricomycetidae</taxon>
        <taxon>Agaricales</taxon>
        <taxon>Tricholomatineae</taxon>
        <taxon>Lyophyllaceae</taxon>
        <taxon>Tricholomella</taxon>
    </lineage>
</organism>
<evidence type="ECO:0000256" key="5">
    <source>
        <dbReference type="ARBA" id="ARBA00022989"/>
    </source>
</evidence>
<comment type="similarity">
    <text evidence="2">Belongs to the G-protein coupled receptor 4 family.</text>
</comment>
<evidence type="ECO:0000256" key="6">
    <source>
        <dbReference type="ARBA" id="ARBA00023040"/>
    </source>
</evidence>
<dbReference type="Pfam" id="PF02076">
    <property type="entry name" value="STE3"/>
    <property type="match status" value="1"/>
</dbReference>
<name>A0A8H5HMF6_9AGAR</name>
<protein>
    <recommendedName>
        <fullName evidence="13">Pheromone receptor</fullName>
    </recommendedName>
</protein>
<keyword evidence="7 10" id="KW-0472">Membrane</keyword>
<dbReference type="EMBL" id="JAACJP010000003">
    <property type="protein sequence ID" value="KAF5385781.1"/>
    <property type="molecule type" value="Genomic_DNA"/>
</dbReference>
<feature type="transmembrane region" description="Helical" evidence="10">
    <location>
        <begin position="92"/>
        <end position="117"/>
    </location>
</feature>